<dbReference type="PROSITE" id="PS00136">
    <property type="entry name" value="SUBTILASE_ASP"/>
    <property type="match status" value="1"/>
</dbReference>
<dbReference type="Pfam" id="PF02225">
    <property type="entry name" value="PA"/>
    <property type="match status" value="1"/>
</dbReference>
<dbReference type="Gene3D" id="3.40.50.200">
    <property type="entry name" value="Peptidase S8/S53 domain"/>
    <property type="match status" value="1"/>
</dbReference>
<evidence type="ECO:0000256" key="1">
    <source>
        <dbReference type="ARBA" id="ARBA00011073"/>
    </source>
</evidence>
<evidence type="ECO:0000256" key="3">
    <source>
        <dbReference type="ARBA" id="ARBA00022525"/>
    </source>
</evidence>
<keyword evidence="4 9" id="KW-0645">Protease</keyword>
<gene>
    <name evidence="13" type="ORF">H8S33_02225</name>
</gene>
<dbReference type="Pfam" id="PF00082">
    <property type="entry name" value="Peptidase_S8"/>
    <property type="match status" value="1"/>
</dbReference>
<dbReference type="Gene3D" id="2.60.40.10">
    <property type="entry name" value="Immunoglobulins"/>
    <property type="match status" value="1"/>
</dbReference>
<dbReference type="SUPFAM" id="SSF52025">
    <property type="entry name" value="PA domain"/>
    <property type="match status" value="1"/>
</dbReference>
<dbReference type="AlphaFoldDB" id="A0A923RGJ0"/>
<dbReference type="InterPro" id="IPR003137">
    <property type="entry name" value="PA_domain"/>
</dbReference>
<evidence type="ECO:0000259" key="12">
    <source>
        <dbReference type="Pfam" id="PF02225"/>
    </source>
</evidence>
<dbReference type="InterPro" id="IPR034213">
    <property type="entry name" value="S8_Vpr-like"/>
</dbReference>
<evidence type="ECO:0000256" key="8">
    <source>
        <dbReference type="PIRSR" id="PIRSR615500-1"/>
    </source>
</evidence>
<evidence type="ECO:0000256" key="9">
    <source>
        <dbReference type="PROSITE-ProRule" id="PRU01240"/>
    </source>
</evidence>
<dbReference type="GO" id="GO:0004252">
    <property type="term" value="F:serine-type endopeptidase activity"/>
    <property type="evidence" value="ECO:0007669"/>
    <property type="project" value="UniProtKB-UniRule"/>
</dbReference>
<feature type="active site" description="Charge relay system" evidence="8 9">
    <location>
        <position position="160"/>
    </location>
</feature>
<dbReference type="InterPro" id="IPR050131">
    <property type="entry name" value="Peptidase_S8_subtilisin-like"/>
</dbReference>
<dbReference type="InterPro" id="IPR036852">
    <property type="entry name" value="Peptidase_S8/S53_dom_sf"/>
</dbReference>
<keyword evidence="3" id="KW-0964">Secreted</keyword>
<evidence type="ECO:0000256" key="4">
    <source>
        <dbReference type="ARBA" id="ARBA00022670"/>
    </source>
</evidence>
<evidence type="ECO:0000256" key="10">
    <source>
        <dbReference type="RuleBase" id="RU003355"/>
    </source>
</evidence>
<dbReference type="PANTHER" id="PTHR43806:SF65">
    <property type="entry name" value="SERINE PROTEASE APRX"/>
    <property type="match status" value="1"/>
</dbReference>
<feature type="active site" description="Charge relay system" evidence="8 9">
    <location>
        <position position="120"/>
    </location>
</feature>
<evidence type="ECO:0000256" key="7">
    <source>
        <dbReference type="ARBA" id="ARBA00022825"/>
    </source>
</evidence>
<dbReference type="PROSITE" id="PS51892">
    <property type="entry name" value="SUBTILASE"/>
    <property type="match status" value="1"/>
</dbReference>
<dbReference type="PROSITE" id="PS00138">
    <property type="entry name" value="SUBTILASE_SER"/>
    <property type="match status" value="1"/>
</dbReference>
<feature type="active site" description="Charge relay system" evidence="8 9">
    <location>
        <position position="447"/>
    </location>
</feature>
<dbReference type="InterPro" id="IPR023828">
    <property type="entry name" value="Peptidase_S8_Ser-AS"/>
</dbReference>
<dbReference type="InterPro" id="IPR022398">
    <property type="entry name" value="Peptidase_S8_His-AS"/>
</dbReference>
<sequence>MPSKSLADDNLQSIIIEVEGNPSEHKRYLETYHPFITVIATYEKLFNGLALQGSPDQLEKMGTLDFVKAVHSVQTYETTQTLEPIIPFEEIEKDSPDMVLPPELNNTTYTGKGITVGVVDTGIDYNHPDLQGNYSGGYDVVDLDDDPMETLETEGIPTNHGSHVAGIIAANGSLQGVAPNAEIRAYRALGPGGSGTSVQVIAAMEQAVEDGVDIINLSLGNSVNGPDYPTSIAVNRAADLGVAVVIANGNSGPDNWTVGAPATASKALAVGAFANAHTAPILYDALSGKKVPMTLMMGSNPWDLSMDYEIGLADEDKLNGKIALIQRGEIPFYDLAKEAEEKGAIAAIIYNNEEGNFQGAITGPNEQVQIPVVSVSKEDGEWLQEFAKEENHPYIDTMYEEVPSGIATFSSRGPVTVNWELKPDVLAPGTNIVSTVPGGYMPLQGTSMAAPHVAGVIALMKEAKPTWTNEQIFGALKTTAVRMDDEAGNPIEPIGQGMGLVDPKRAIETPTILYNPSLAFGKINEYRKTQTVNLTIENTSNQDQTYSFHIPKKRKGLSWKLPMTFSIEAGEKIEVPVELSITSPQLEKGIHQGWIELDSEGETYHLPYLFINETADYPKASGFEFTLKPFSKNEFVYRLYLIEDTRYVEVELYDPQTLLYDRTLLRLEETQIGMNEGYLELRDIGQAGSYLAVITVQLEDGRFESYETELYISP</sequence>
<keyword evidence="2" id="KW-0134">Cell wall</keyword>
<accession>A0A923RGJ0</accession>
<keyword evidence="7 9" id="KW-0720">Serine protease</keyword>
<dbReference type="SUPFAM" id="SSF52743">
    <property type="entry name" value="Subtilisin-like"/>
    <property type="match status" value="1"/>
</dbReference>
<dbReference type="EMBL" id="JACOOL010000001">
    <property type="protein sequence ID" value="MBC5635633.1"/>
    <property type="molecule type" value="Genomic_DNA"/>
</dbReference>
<evidence type="ECO:0000259" key="11">
    <source>
        <dbReference type="Pfam" id="PF00082"/>
    </source>
</evidence>
<dbReference type="InterPro" id="IPR046450">
    <property type="entry name" value="PA_dom_sf"/>
</dbReference>
<dbReference type="Proteomes" id="UP000637359">
    <property type="component" value="Unassembled WGS sequence"/>
</dbReference>
<comment type="caution">
    <text evidence="13">The sequence shown here is derived from an EMBL/GenBank/DDBJ whole genome shotgun (WGS) entry which is preliminary data.</text>
</comment>
<dbReference type="InterPro" id="IPR013783">
    <property type="entry name" value="Ig-like_fold"/>
</dbReference>
<feature type="domain" description="PA" evidence="12">
    <location>
        <begin position="316"/>
        <end position="383"/>
    </location>
</feature>
<feature type="domain" description="Peptidase S8/S53" evidence="11">
    <location>
        <begin position="111"/>
        <end position="498"/>
    </location>
</feature>
<evidence type="ECO:0000256" key="2">
    <source>
        <dbReference type="ARBA" id="ARBA00022512"/>
    </source>
</evidence>
<dbReference type="Gene3D" id="3.50.30.30">
    <property type="match status" value="1"/>
</dbReference>
<dbReference type="CDD" id="cd07474">
    <property type="entry name" value="Peptidases_S8_subtilisin_Vpr-like"/>
    <property type="match status" value="1"/>
</dbReference>
<dbReference type="PROSITE" id="PS00137">
    <property type="entry name" value="SUBTILASE_HIS"/>
    <property type="match status" value="1"/>
</dbReference>
<dbReference type="PRINTS" id="PR00723">
    <property type="entry name" value="SUBTILISIN"/>
</dbReference>
<keyword evidence="14" id="KW-1185">Reference proteome</keyword>
<proteinExistence type="inferred from homology"/>
<keyword evidence="6 9" id="KW-0378">Hydrolase</keyword>
<evidence type="ECO:0000313" key="14">
    <source>
        <dbReference type="Proteomes" id="UP000637359"/>
    </source>
</evidence>
<dbReference type="GO" id="GO:0006508">
    <property type="term" value="P:proteolysis"/>
    <property type="evidence" value="ECO:0007669"/>
    <property type="project" value="UniProtKB-KW"/>
</dbReference>
<dbReference type="InterPro" id="IPR023827">
    <property type="entry name" value="Peptidase_S8_Asp-AS"/>
</dbReference>
<organism evidence="13 14">
    <name type="scientific">Ornithinibacillus hominis</name>
    <dbReference type="NCBI Taxonomy" id="2763055"/>
    <lineage>
        <taxon>Bacteria</taxon>
        <taxon>Bacillati</taxon>
        <taxon>Bacillota</taxon>
        <taxon>Bacilli</taxon>
        <taxon>Bacillales</taxon>
        <taxon>Bacillaceae</taxon>
        <taxon>Ornithinibacillus</taxon>
    </lineage>
</organism>
<keyword evidence="5" id="KW-0732">Signal</keyword>
<dbReference type="PANTHER" id="PTHR43806">
    <property type="entry name" value="PEPTIDASE S8"/>
    <property type="match status" value="1"/>
</dbReference>
<evidence type="ECO:0000256" key="6">
    <source>
        <dbReference type="ARBA" id="ARBA00022801"/>
    </source>
</evidence>
<dbReference type="InterPro" id="IPR000209">
    <property type="entry name" value="Peptidase_S8/S53_dom"/>
</dbReference>
<comment type="similarity">
    <text evidence="1 9 10">Belongs to the peptidase S8 family.</text>
</comment>
<dbReference type="CDD" id="cd02133">
    <property type="entry name" value="PA_C5a_like"/>
    <property type="match status" value="1"/>
</dbReference>
<evidence type="ECO:0000313" key="13">
    <source>
        <dbReference type="EMBL" id="MBC5635633.1"/>
    </source>
</evidence>
<evidence type="ECO:0000256" key="5">
    <source>
        <dbReference type="ARBA" id="ARBA00022729"/>
    </source>
</evidence>
<reference evidence="13" key="1">
    <citation type="submission" date="2020-08" db="EMBL/GenBank/DDBJ databases">
        <title>Genome public.</title>
        <authorList>
            <person name="Liu C."/>
            <person name="Sun Q."/>
        </authorList>
    </citation>
    <scope>NUCLEOTIDE SEQUENCE</scope>
    <source>
        <strain evidence="13">BX22</strain>
    </source>
</reference>
<name>A0A923RGJ0_9BACI</name>
<protein>
    <submittedName>
        <fullName evidence="13">S8 family serine peptidase</fullName>
    </submittedName>
</protein>
<dbReference type="InterPro" id="IPR015500">
    <property type="entry name" value="Peptidase_S8_subtilisin-rel"/>
</dbReference>